<dbReference type="EMBL" id="VFYP01000001">
    <property type="protein sequence ID" value="TPP12132.1"/>
    <property type="molecule type" value="Genomic_DNA"/>
</dbReference>
<sequence>MSSQVKSFERINQKRRTRAELLRAARELTERGAQPSVAEVADHAGISRATAYRYFSKPEEMIREAVLDAVATSIRIEPVASGEGPEAVGRQLQILVGRIFDMVHENEPMFRALLASTVTGDSNVKRGARRIGWLTEALEPLRAQLAPADFQRLIYALSLLTGIETLVVLEDVCGLDAQEARETALWASKTMLAGLMGDAGGPAAK</sequence>
<feature type="domain" description="HTH tetR-type" evidence="5">
    <location>
        <begin position="15"/>
        <end position="73"/>
    </location>
</feature>
<dbReference type="Proteomes" id="UP000316429">
    <property type="component" value="Unassembled WGS sequence"/>
</dbReference>
<keyword evidence="7" id="KW-1185">Reference proteome</keyword>
<proteinExistence type="predicted"/>
<dbReference type="InterPro" id="IPR001647">
    <property type="entry name" value="HTH_TetR"/>
</dbReference>
<evidence type="ECO:0000256" key="4">
    <source>
        <dbReference type="PROSITE-ProRule" id="PRU00335"/>
    </source>
</evidence>
<evidence type="ECO:0000259" key="5">
    <source>
        <dbReference type="PROSITE" id="PS50977"/>
    </source>
</evidence>
<protein>
    <submittedName>
        <fullName evidence="6">TetR/AcrR family transcriptional regulator</fullName>
    </submittedName>
</protein>
<dbReference type="Pfam" id="PF00440">
    <property type="entry name" value="TetR_N"/>
    <property type="match status" value="1"/>
</dbReference>
<dbReference type="PANTHER" id="PTHR30055">
    <property type="entry name" value="HTH-TYPE TRANSCRIPTIONAL REGULATOR RUTR"/>
    <property type="match status" value="1"/>
</dbReference>
<accession>A0A504V3R5</accession>
<evidence type="ECO:0000313" key="6">
    <source>
        <dbReference type="EMBL" id="TPP12132.1"/>
    </source>
</evidence>
<keyword evidence="2 4" id="KW-0238">DNA-binding</keyword>
<dbReference type="PROSITE" id="PS50977">
    <property type="entry name" value="HTH_TETR_2"/>
    <property type="match status" value="1"/>
</dbReference>
<dbReference type="SUPFAM" id="SSF46689">
    <property type="entry name" value="Homeodomain-like"/>
    <property type="match status" value="1"/>
</dbReference>
<dbReference type="PANTHER" id="PTHR30055:SF234">
    <property type="entry name" value="HTH-TYPE TRANSCRIPTIONAL REGULATOR BETI"/>
    <property type="match status" value="1"/>
</dbReference>
<evidence type="ECO:0000256" key="2">
    <source>
        <dbReference type="ARBA" id="ARBA00023125"/>
    </source>
</evidence>
<keyword evidence="1" id="KW-0805">Transcription regulation</keyword>
<evidence type="ECO:0000256" key="1">
    <source>
        <dbReference type="ARBA" id="ARBA00023015"/>
    </source>
</evidence>
<dbReference type="OrthoDB" id="3217159at2"/>
<dbReference type="Gene3D" id="1.10.357.10">
    <property type="entry name" value="Tetracycline Repressor, domain 2"/>
    <property type="match status" value="1"/>
</dbReference>
<comment type="caution">
    <text evidence="6">The sequence shown here is derived from an EMBL/GenBank/DDBJ whole genome shotgun (WGS) entry which is preliminary data.</text>
</comment>
<evidence type="ECO:0000256" key="3">
    <source>
        <dbReference type="ARBA" id="ARBA00023163"/>
    </source>
</evidence>
<keyword evidence="3" id="KW-0804">Transcription</keyword>
<feature type="DNA-binding region" description="H-T-H motif" evidence="4">
    <location>
        <begin position="36"/>
        <end position="55"/>
    </location>
</feature>
<dbReference type="GO" id="GO:0000976">
    <property type="term" value="F:transcription cis-regulatory region binding"/>
    <property type="evidence" value="ECO:0007669"/>
    <property type="project" value="TreeGrafter"/>
</dbReference>
<dbReference type="GO" id="GO:0003700">
    <property type="term" value="F:DNA-binding transcription factor activity"/>
    <property type="evidence" value="ECO:0007669"/>
    <property type="project" value="TreeGrafter"/>
</dbReference>
<dbReference type="InterPro" id="IPR009057">
    <property type="entry name" value="Homeodomain-like_sf"/>
</dbReference>
<name>A0A504V3R5_9HYPH</name>
<gene>
    <name evidence="6" type="ORF">FJQ55_11435</name>
</gene>
<dbReference type="AlphaFoldDB" id="A0A504V3R5"/>
<dbReference type="InterPro" id="IPR050109">
    <property type="entry name" value="HTH-type_TetR-like_transc_reg"/>
</dbReference>
<evidence type="ECO:0000313" key="7">
    <source>
        <dbReference type="Proteomes" id="UP000316429"/>
    </source>
</evidence>
<reference evidence="6 7" key="1">
    <citation type="submission" date="2019-06" db="EMBL/GenBank/DDBJ databases">
        <title>Rhizobium sp. CL12 isolated from roots of soybean.</title>
        <authorList>
            <person name="Wang C."/>
        </authorList>
    </citation>
    <scope>NUCLEOTIDE SEQUENCE [LARGE SCALE GENOMIC DNA]</scope>
    <source>
        <strain evidence="6 7">CL12</strain>
    </source>
</reference>
<organism evidence="6 7">
    <name type="scientific">Rhizobium glycinendophyticum</name>
    <dbReference type="NCBI Taxonomy" id="2589807"/>
    <lineage>
        <taxon>Bacteria</taxon>
        <taxon>Pseudomonadati</taxon>
        <taxon>Pseudomonadota</taxon>
        <taxon>Alphaproteobacteria</taxon>
        <taxon>Hyphomicrobiales</taxon>
        <taxon>Rhizobiaceae</taxon>
        <taxon>Rhizobium/Agrobacterium group</taxon>
        <taxon>Rhizobium</taxon>
    </lineage>
</organism>